<keyword evidence="7" id="KW-0411">Iron-sulfur</keyword>
<dbReference type="OrthoDB" id="9805809at2"/>
<keyword evidence="10" id="KW-1185">Reference proteome</keyword>
<evidence type="ECO:0000313" key="9">
    <source>
        <dbReference type="EMBL" id="SEW32007.1"/>
    </source>
</evidence>
<dbReference type="InterPro" id="IPR000385">
    <property type="entry name" value="MoaA_NifB_PqqE_Fe-S-bd_CS"/>
</dbReference>
<dbReference type="InterPro" id="IPR023885">
    <property type="entry name" value="4Fe4S-binding_SPASM_dom"/>
</dbReference>
<proteinExistence type="predicted"/>
<dbReference type="Pfam" id="PF04055">
    <property type="entry name" value="Radical_SAM"/>
    <property type="match status" value="1"/>
</dbReference>
<keyword evidence="5" id="KW-0560">Oxidoreductase</keyword>
<dbReference type="CDD" id="cd21122">
    <property type="entry name" value="SPASM_rSAM"/>
    <property type="match status" value="1"/>
</dbReference>
<protein>
    <submittedName>
        <fullName evidence="9">4Fe-4S single cluster domain-containing protein</fullName>
    </submittedName>
</protein>
<dbReference type="GO" id="GO:0051539">
    <property type="term" value="F:4 iron, 4 sulfur cluster binding"/>
    <property type="evidence" value="ECO:0007669"/>
    <property type="project" value="UniProtKB-KW"/>
</dbReference>
<dbReference type="PANTHER" id="PTHR11228:SF7">
    <property type="entry name" value="PQQA PEPTIDE CYCLASE"/>
    <property type="match status" value="1"/>
</dbReference>
<dbReference type="SFLD" id="SFLDG01067">
    <property type="entry name" value="SPASM/twitch_domain_containing"/>
    <property type="match status" value="1"/>
</dbReference>
<keyword evidence="4" id="KW-0479">Metal-binding</keyword>
<evidence type="ECO:0000256" key="7">
    <source>
        <dbReference type="ARBA" id="ARBA00023014"/>
    </source>
</evidence>
<evidence type="ECO:0000259" key="8">
    <source>
        <dbReference type="PROSITE" id="PS51918"/>
    </source>
</evidence>
<evidence type="ECO:0000256" key="5">
    <source>
        <dbReference type="ARBA" id="ARBA00023002"/>
    </source>
</evidence>
<evidence type="ECO:0000256" key="4">
    <source>
        <dbReference type="ARBA" id="ARBA00022723"/>
    </source>
</evidence>
<evidence type="ECO:0000256" key="3">
    <source>
        <dbReference type="ARBA" id="ARBA00022691"/>
    </source>
</evidence>
<dbReference type="PANTHER" id="PTHR11228">
    <property type="entry name" value="RADICAL SAM DOMAIN PROTEIN"/>
    <property type="match status" value="1"/>
</dbReference>
<dbReference type="CDD" id="cd01335">
    <property type="entry name" value="Radical_SAM"/>
    <property type="match status" value="1"/>
</dbReference>
<dbReference type="InterPro" id="IPR058240">
    <property type="entry name" value="rSAM_sf"/>
</dbReference>
<dbReference type="EMBL" id="FOJI01000009">
    <property type="protein sequence ID" value="SEW32007.1"/>
    <property type="molecule type" value="Genomic_DNA"/>
</dbReference>
<dbReference type="Pfam" id="PF13186">
    <property type="entry name" value="SPASM"/>
    <property type="match status" value="1"/>
</dbReference>
<dbReference type="Proteomes" id="UP000199701">
    <property type="component" value="Unassembled WGS sequence"/>
</dbReference>
<evidence type="ECO:0000256" key="2">
    <source>
        <dbReference type="ARBA" id="ARBA00022485"/>
    </source>
</evidence>
<dbReference type="InterPro" id="IPR050377">
    <property type="entry name" value="Radical_SAM_PqqE_MftC-like"/>
</dbReference>
<dbReference type="PROSITE" id="PS01305">
    <property type="entry name" value="MOAA_NIFB_PQQE"/>
    <property type="match status" value="1"/>
</dbReference>
<dbReference type="RefSeq" id="WP_092454635.1">
    <property type="nucleotide sequence ID" value="NZ_FOJI01000009.1"/>
</dbReference>
<dbReference type="STRING" id="99656.SAMN05421659_109210"/>
<organism evidence="9 10">
    <name type="scientific">[Clostridium] fimetarium</name>
    <dbReference type="NCBI Taxonomy" id="99656"/>
    <lineage>
        <taxon>Bacteria</taxon>
        <taxon>Bacillati</taxon>
        <taxon>Bacillota</taxon>
        <taxon>Clostridia</taxon>
        <taxon>Lachnospirales</taxon>
        <taxon>Lachnospiraceae</taxon>
    </lineage>
</organism>
<keyword evidence="3" id="KW-0949">S-adenosyl-L-methionine</keyword>
<dbReference type="Gene3D" id="3.20.20.70">
    <property type="entry name" value="Aldolase class I"/>
    <property type="match status" value="1"/>
</dbReference>
<evidence type="ECO:0000256" key="6">
    <source>
        <dbReference type="ARBA" id="ARBA00023004"/>
    </source>
</evidence>
<gene>
    <name evidence="9" type="ORF">SAMN05421659_109210</name>
</gene>
<evidence type="ECO:0000256" key="1">
    <source>
        <dbReference type="ARBA" id="ARBA00001966"/>
    </source>
</evidence>
<comment type="cofactor">
    <cofactor evidence="1">
        <name>[4Fe-4S] cluster</name>
        <dbReference type="ChEBI" id="CHEBI:49883"/>
    </cofactor>
</comment>
<dbReference type="AlphaFoldDB" id="A0A1I0QWZ8"/>
<dbReference type="GO" id="GO:0016491">
    <property type="term" value="F:oxidoreductase activity"/>
    <property type="evidence" value="ECO:0007669"/>
    <property type="project" value="UniProtKB-KW"/>
</dbReference>
<dbReference type="SFLD" id="SFLDS00029">
    <property type="entry name" value="Radical_SAM"/>
    <property type="match status" value="1"/>
</dbReference>
<feature type="domain" description="Radical SAM core" evidence="8">
    <location>
        <begin position="4"/>
        <end position="204"/>
    </location>
</feature>
<dbReference type="SUPFAM" id="SSF102114">
    <property type="entry name" value="Radical SAM enzymes"/>
    <property type="match status" value="1"/>
</dbReference>
<reference evidence="9 10" key="1">
    <citation type="submission" date="2016-10" db="EMBL/GenBank/DDBJ databases">
        <authorList>
            <person name="de Groot N.N."/>
        </authorList>
    </citation>
    <scope>NUCLEOTIDE SEQUENCE [LARGE SCALE GENOMIC DNA]</scope>
    <source>
        <strain evidence="9 10">DSM 9179</strain>
    </source>
</reference>
<accession>A0A1I0QWZ8</accession>
<dbReference type="InterPro" id="IPR013785">
    <property type="entry name" value="Aldolase_TIM"/>
</dbReference>
<keyword evidence="6" id="KW-0408">Iron</keyword>
<sequence length="265" mass="31000">MGNDRRFKRIYVEITNACNLSCTFCQETKRDKRFMSVEEFTHIIEEIKPYTDYIYLHVKGEPLLHPELEQILQICEDNHIRINITTNGTMVRKRLDILTSHQVHQINISMHSADDNSNIDLDEYVKDLFYSCNEINRLTNTEISLRLWNTPSDPNLFGQSNCKIRQHLYVNVRSPFEWPDINNEYSNESGFCQGLRTHLAILCDGTVVPCCLDGNGIINLGNIFWTHLSDILAEKRCNDVINNFRNRKAHEPLCVHCSYKERFTK</sequence>
<evidence type="ECO:0000313" key="10">
    <source>
        <dbReference type="Proteomes" id="UP000199701"/>
    </source>
</evidence>
<dbReference type="InterPro" id="IPR007197">
    <property type="entry name" value="rSAM"/>
</dbReference>
<keyword evidence="2" id="KW-0004">4Fe-4S</keyword>
<dbReference type="GO" id="GO:0046872">
    <property type="term" value="F:metal ion binding"/>
    <property type="evidence" value="ECO:0007669"/>
    <property type="project" value="UniProtKB-KW"/>
</dbReference>
<dbReference type="PROSITE" id="PS51918">
    <property type="entry name" value="RADICAL_SAM"/>
    <property type="match status" value="1"/>
</dbReference>
<name>A0A1I0QWZ8_9FIRM</name>